<dbReference type="GO" id="GO:0044010">
    <property type="term" value="P:single-species biofilm formation"/>
    <property type="evidence" value="ECO:0007669"/>
    <property type="project" value="TreeGrafter"/>
</dbReference>
<gene>
    <name evidence="2" type="ORF">LG368_12690</name>
</gene>
<sequence>MKAVFSDQPTLADLLADLQGAMQEASVWECTAPSDIALQSQEPFCIDTMSFPQWLRFVMITRFKLILVCGQDLPASCHISPMAEEAFKSLPSGQRQAIVYCLDRIDQHLSSSQ</sequence>
<dbReference type="Gene3D" id="1.20.1440.40">
    <property type="entry name" value="YqcC-like"/>
    <property type="match status" value="1"/>
</dbReference>
<feature type="domain" description="YqcC-like" evidence="1">
    <location>
        <begin position="11"/>
        <end position="107"/>
    </location>
</feature>
<dbReference type="EMBL" id="JAJATW010000021">
    <property type="protein sequence ID" value="MCB5162753.1"/>
    <property type="molecule type" value="Genomic_DNA"/>
</dbReference>
<reference evidence="2" key="1">
    <citation type="submission" date="2021-10" db="EMBL/GenBank/DDBJ databases">
        <title>Marinomonas pontica sp. nov., isolated from the Black Sea.</title>
        <authorList>
            <person name="Zhao L.-H."/>
            <person name="Xue J.-H."/>
        </authorList>
    </citation>
    <scope>NUCLEOTIDE SEQUENCE</scope>
    <source>
        <strain evidence="2">E8</strain>
    </source>
</reference>
<dbReference type="RefSeq" id="WP_226755100.1">
    <property type="nucleotide sequence ID" value="NZ_JAJATW010000021.1"/>
</dbReference>
<protein>
    <submittedName>
        <fullName evidence="2">YqcC family protein</fullName>
    </submittedName>
</protein>
<evidence type="ECO:0000313" key="2">
    <source>
        <dbReference type="EMBL" id="MCB5162753.1"/>
    </source>
</evidence>
<name>A0A9X1INY0_9GAMM</name>
<dbReference type="InterPro" id="IPR023376">
    <property type="entry name" value="YqcC-like_dom"/>
</dbReference>
<dbReference type="Pfam" id="PF04287">
    <property type="entry name" value="DUF446"/>
    <property type="match status" value="1"/>
</dbReference>
<proteinExistence type="predicted"/>
<keyword evidence="3" id="KW-1185">Reference proteome</keyword>
<dbReference type="InterPro" id="IPR007384">
    <property type="entry name" value="UCP006257"/>
</dbReference>
<accession>A0A9X1INY0</accession>
<dbReference type="PANTHER" id="PTHR39586:SF1">
    <property type="entry name" value="CYTOPLASMIC PROTEIN"/>
    <property type="match status" value="1"/>
</dbReference>
<evidence type="ECO:0000259" key="1">
    <source>
        <dbReference type="Pfam" id="PF04287"/>
    </source>
</evidence>
<dbReference type="InterPro" id="IPR036814">
    <property type="entry name" value="YqcC-like_sf"/>
</dbReference>
<dbReference type="Proteomes" id="UP001139095">
    <property type="component" value="Unassembled WGS sequence"/>
</dbReference>
<dbReference type="PANTHER" id="PTHR39586">
    <property type="entry name" value="CYTOPLASMIC PROTEIN-RELATED"/>
    <property type="match status" value="1"/>
</dbReference>
<evidence type="ECO:0000313" key="3">
    <source>
        <dbReference type="Proteomes" id="UP001139095"/>
    </source>
</evidence>
<organism evidence="2 3">
    <name type="scientific">Marinomonas algarum</name>
    <dbReference type="NCBI Taxonomy" id="2883105"/>
    <lineage>
        <taxon>Bacteria</taxon>
        <taxon>Pseudomonadati</taxon>
        <taxon>Pseudomonadota</taxon>
        <taxon>Gammaproteobacteria</taxon>
        <taxon>Oceanospirillales</taxon>
        <taxon>Oceanospirillaceae</taxon>
        <taxon>Marinomonas</taxon>
    </lineage>
</organism>
<dbReference type="AlphaFoldDB" id="A0A9X1INY0"/>
<comment type="caution">
    <text evidence="2">The sequence shown here is derived from an EMBL/GenBank/DDBJ whole genome shotgun (WGS) entry which is preliminary data.</text>
</comment>
<dbReference type="SUPFAM" id="SSF158452">
    <property type="entry name" value="YqcC-like"/>
    <property type="match status" value="1"/>
</dbReference>